<feature type="compositionally biased region" description="Acidic residues" evidence="7">
    <location>
        <begin position="226"/>
        <end position="263"/>
    </location>
</feature>
<dbReference type="GO" id="GO:0005732">
    <property type="term" value="C:sno(s)RNA-containing ribonucleoprotein complex"/>
    <property type="evidence" value="ECO:0007669"/>
    <property type="project" value="InterPro"/>
</dbReference>
<feature type="compositionally biased region" description="Basic and acidic residues" evidence="7">
    <location>
        <begin position="185"/>
        <end position="196"/>
    </location>
</feature>
<sequence>LILEGTAYTHITLRIRGSNDLLSSAASSMAAVKDSGFEALEKLKSTEPPVFLAPSSISEVARAASQYLFTKLKPHNPKSPFDELLVDGFDAEQIWQQIDMQSQPLLSSLRHEVKRFAKSPKEIRKIGAVEASLEGDVDEMDMDDDNDVEDDDDELEADESEGEEEEEDGEEEEEDEEEEEENEGIEDKFFKIKDLEDFLEEGEAQEYGTDSKNKKGLSKGKNQNLSDDDDDYDQEDEEDEDEDEDEEDEEFGAFAGDDNEDADNLGKARYEDFFGGKKKETKRTMKDVIEDEEAGDGNQGAEKLSTHEKELLKLQSKIEQMEKANLDPKHWTMQGEVTATKRPKNSALEVDLDFEHNARPPPVITEEVTASLEDMIKSRIIEARFDDVQRAPSLPTKSKREAKELDDSKSKKGLAEVYEEEYVQKFNPAFAPATFSDELKKEASMLFKKLCLKLDALSHFHFTPKPVIEEMSIQTNVPAIAMEEVAPVAVSDAAMLAPEEIFAGTGKIKDESELTQEERKRRRAKKKRKFKAESANHPVKKARDTNTEIHNTGTFFTLDI</sequence>
<feature type="region of interest" description="Disordered" evidence="7">
    <location>
        <begin position="324"/>
        <end position="344"/>
    </location>
</feature>
<evidence type="ECO:0000313" key="8">
    <source>
        <dbReference type="EMBL" id="CAF1717155.1"/>
    </source>
</evidence>
<dbReference type="Pfam" id="PF04006">
    <property type="entry name" value="Mpp10"/>
    <property type="match status" value="1"/>
</dbReference>
<dbReference type="PANTHER" id="PTHR17039:SF0">
    <property type="entry name" value="U3 SMALL NUCLEOLAR RIBONUCLEOPROTEIN PROTEIN MPP10"/>
    <property type="match status" value="1"/>
</dbReference>
<evidence type="ECO:0000256" key="3">
    <source>
        <dbReference type="ARBA" id="ARBA00022552"/>
    </source>
</evidence>
<reference evidence="8" key="1">
    <citation type="submission" date="2021-01" db="EMBL/GenBank/DDBJ databases">
        <authorList>
            <consortium name="Genoscope - CEA"/>
            <person name="William W."/>
        </authorList>
    </citation>
    <scope>NUCLEOTIDE SEQUENCE</scope>
</reference>
<dbReference type="GO" id="GO:0006364">
    <property type="term" value="P:rRNA processing"/>
    <property type="evidence" value="ECO:0007669"/>
    <property type="project" value="UniProtKB-KW"/>
</dbReference>
<evidence type="ECO:0000256" key="1">
    <source>
        <dbReference type="ARBA" id="ARBA00004604"/>
    </source>
</evidence>
<keyword evidence="5" id="KW-0687">Ribonucleoprotein</keyword>
<keyword evidence="4" id="KW-0539">Nucleus</keyword>
<feature type="compositionally biased region" description="Basic and acidic residues" evidence="7">
    <location>
        <begin position="279"/>
        <end position="288"/>
    </location>
</feature>
<keyword evidence="2" id="KW-0690">Ribosome biogenesis</keyword>
<feature type="compositionally biased region" description="Basic and acidic residues" evidence="7">
    <location>
        <begin position="508"/>
        <end position="519"/>
    </location>
</feature>
<dbReference type="PIRSF" id="PIRSF017300">
    <property type="entry name" value="snoRNP_Mpp10"/>
    <property type="match status" value="1"/>
</dbReference>
<comment type="subcellular location">
    <subcellularLocation>
        <location evidence="1">Nucleus</location>
        <location evidence="1">Nucleolus</location>
    </subcellularLocation>
</comment>
<evidence type="ECO:0000256" key="2">
    <source>
        <dbReference type="ARBA" id="ARBA00022517"/>
    </source>
</evidence>
<evidence type="ECO:0000256" key="6">
    <source>
        <dbReference type="ARBA" id="ARBA00029455"/>
    </source>
</evidence>
<comment type="similarity">
    <text evidence="6">Belongs to the MPP10 family.</text>
</comment>
<accession>A0A816ISL4</accession>
<name>A0A816ISL4_BRANA</name>
<feature type="region of interest" description="Disordered" evidence="7">
    <location>
        <begin position="279"/>
        <end position="304"/>
    </location>
</feature>
<dbReference type="GO" id="GO:0034457">
    <property type="term" value="C:Mpp10 complex"/>
    <property type="evidence" value="ECO:0007669"/>
    <property type="project" value="InterPro"/>
</dbReference>
<proteinExistence type="inferred from homology"/>
<evidence type="ECO:0000256" key="5">
    <source>
        <dbReference type="ARBA" id="ARBA00023274"/>
    </source>
</evidence>
<dbReference type="AlphaFoldDB" id="A0A816ISL4"/>
<organism evidence="8">
    <name type="scientific">Brassica napus</name>
    <name type="common">Rape</name>
    <dbReference type="NCBI Taxonomy" id="3708"/>
    <lineage>
        <taxon>Eukaryota</taxon>
        <taxon>Viridiplantae</taxon>
        <taxon>Streptophyta</taxon>
        <taxon>Embryophyta</taxon>
        <taxon>Tracheophyta</taxon>
        <taxon>Spermatophyta</taxon>
        <taxon>Magnoliopsida</taxon>
        <taxon>eudicotyledons</taxon>
        <taxon>Gunneridae</taxon>
        <taxon>Pentapetalae</taxon>
        <taxon>rosids</taxon>
        <taxon>malvids</taxon>
        <taxon>Brassicales</taxon>
        <taxon>Brassicaceae</taxon>
        <taxon>Brassiceae</taxon>
        <taxon>Brassica</taxon>
    </lineage>
</organism>
<dbReference type="PANTHER" id="PTHR17039">
    <property type="entry name" value="U3 SMALL NUCLEOLAR RIBONUCLEOPROTEIN PROTEIN MPP10"/>
    <property type="match status" value="1"/>
</dbReference>
<dbReference type="InterPro" id="IPR012173">
    <property type="entry name" value="Mpp10"/>
</dbReference>
<evidence type="ECO:0000256" key="4">
    <source>
        <dbReference type="ARBA" id="ARBA00023242"/>
    </source>
</evidence>
<evidence type="ECO:0000256" key="7">
    <source>
        <dbReference type="SAM" id="MobiDB-lite"/>
    </source>
</evidence>
<feature type="non-terminal residue" evidence="8">
    <location>
        <position position="1"/>
    </location>
</feature>
<feature type="compositionally biased region" description="Basic residues" evidence="7">
    <location>
        <begin position="520"/>
        <end position="530"/>
    </location>
</feature>
<dbReference type="EMBL" id="HG994373">
    <property type="protein sequence ID" value="CAF1717155.1"/>
    <property type="molecule type" value="Genomic_DNA"/>
</dbReference>
<feature type="compositionally biased region" description="Acidic residues" evidence="7">
    <location>
        <begin position="133"/>
        <end position="184"/>
    </location>
</feature>
<gene>
    <name evidence="8" type="ORF">DARMORV10_C09P11820.1</name>
</gene>
<feature type="region of interest" description="Disordered" evidence="7">
    <location>
        <begin position="127"/>
        <end position="264"/>
    </location>
</feature>
<dbReference type="Proteomes" id="UP001295469">
    <property type="component" value="Chromosome C09"/>
</dbReference>
<protein>
    <submittedName>
        <fullName evidence="8">(rape) hypothetical protein</fullName>
    </submittedName>
</protein>
<feature type="region of interest" description="Disordered" evidence="7">
    <location>
        <begin position="508"/>
        <end position="548"/>
    </location>
</feature>
<keyword evidence="3" id="KW-0698">rRNA processing</keyword>